<sequence>MTTPPSPDPLFPMNAPEPLTPVERLLALAGLYTQHNDRIDLLFSGRSTVRPDAYVASALCLEREALACVKTVQQQRLPAIEPVTSAVVRLKQIAYLTGGATRYLTAAQHALPDDVHLARPHARRGFGQHIRQARELTALAPAAVVESAEHIAARLPGRTRTSAAVPYMDAAQRGVLLEVARGHVLVTEQYGQRGYGHSVSVDIKVLHHLEAQGLVIREVATAPPFLSGGPPRDRVCLTSPGLSALDSVIDTPLRTSPSPTLPVPSPVAAATARARR</sequence>
<dbReference type="Proteomes" id="UP000014062">
    <property type="component" value="Chromosome"/>
</dbReference>
<evidence type="ECO:0000313" key="2">
    <source>
        <dbReference type="EMBL" id="EOY45736.1"/>
    </source>
</evidence>
<evidence type="ECO:0000313" key="3">
    <source>
        <dbReference type="Proteomes" id="UP000014062"/>
    </source>
</evidence>
<reference evidence="3" key="1">
    <citation type="journal article" date="2013" name="Genome Biol. Evol.">
        <title>The genome sequence of Streptomyces lividans 66 reveals a novel tRNA-dependent peptide biosynthetic system within a metal-related genomic island.</title>
        <authorList>
            <person name="Cruz-Morales P."/>
            <person name="Vijgenboom E."/>
            <person name="Iruegas-Bocardo F."/>
            <person name="Girard G."/>
            <person name="Yanez-Guerra L.A."/>
            <person name="Ramos-Aboites H.E."/>
            <person name="Pernodet J.L."/>
            <person name="Anne J."/>
            <person name="van Wezel G.P."/>
            <person name="Barona-Gomez F."/>
        </authorList>
    </citation>
    <scope>NUCLEOTIDE SEQUENCE [LARGE SCALE GENOMIC DNA]</scope>
    <source>
        <strain evidence="3">1326</strain>
    </source>
</reference>
<proteinExistence type="predicted"/>
<evidence type="ECO:0000256" key="1">
    <source>
        <dbReference type="SAM" id="MobiDB-lite"/>
    </source>
</evidence>
<feature type="region of interest" description="Disordered" evidence="1">
    <location>
        <begin position="251"/>
        <end position="276"/>
    </location>
</feature>
<accession>A0A7U9DKP7</accession>
<feature type="compositionally biased region" description="Low complexity" evidence="1">
    <location>
        <begin position="266"/>
        <end position="276"/>
    </location>
</feature>
<gene>
    <name evidence="2" type="ORF">SLI_1019</name>
</gene>
<name>A0A7U9DKP7_STRLI</name>
<dbReference type="EMBL" id="CM001889">
    <property type="protein sequence ID" value="EOY45736.1"/>
    <property type="molecule type" value="Genomic_DNA"/>
</dbReference>
<dbReference type="AlphaFoldDB" id="A0A7U9DKP7"/>
<organism evidence="2 3">
    <name type="scientific">Streptomyces lividans 1326</name>
    <dbReference type="NCBI Taxonomy" id="1200984"/>
    <lineage>
        <taxon>Bacteria</taxon>
        <taxon>Bacillati</taxon>
        <taxon>Actinomycetota</taxon>
        <taxon>Actinomycetes</taxon>
        <taxon>Kitasatosporales</taxon>
        <taxon>Streptomycetaceae</taxon>
        <taxon>Streptomyces</taxon>
    </lineage>
</organism>
<protein>
    <submittedName>
        <fullName evidence="2">Uncharacterized protein</fullName>
    </submittedName>
</protein>